<organism evidence="1 2">
    <name type="scientific">Candidatus Chloroploca asiatica</name>
    <dbReference type="NCBI Taxonomy" id="1506545"/>
    <lineage>
        <taxon>Bacteria</taxon>
        <taxon>Bacillati</taxon>
        <taxon>Chloroflexota</taxon>
        <taxon>Chloroflexia</taxon>
        <taxon>Chloroflexales</taxon>
        <taxon>Chloroflexineae</taxon>
        <taxon>Oscillochloridaceae</taxon>
        <taxon>Candidatus Chloroploca</taxon>
    </lineage>
</organism>
<gene>
    <name evidence="1" type="ORF">A9Q02_11050</name>
</gene>
<protein>
    <submittedName>
        <fullName evidence="1">Uncharacterized protein</fullName>
    </submittedName>
</protein>
<dbReference type="AlphaFoldDB" id="A0A2H3KP99"/>
<dbReference type="EMBL" id="LYXE01000062">
    <property type="protein sequence ID" value="PDV99963.1"/>
    <property type="molecule type" value="Genomic_DNA"/>
</dbReference>
<comment type="caution">
    <text evidence="1">The sequence shown here is derived from an EMBL/GenBank/DDBJ whole genome shotgun (WGS) entry which is preliminary data.</text>
</comment>
<evidence type="ECO:0000313" key="1">
    <source>
        <dbReference type="EMBL" id="PDV99963.1"/>
    </source>
</evidence>
<keyword evidence="2" id="KW-1185">Reference proteome</keyword>
<dbReference type="Proteomes" id="UP000220922">
    <property type="component" value="Unassembled WGS sequence"/>
</dbReference>
<accession>A0A2H3KP99</accession>
<sequence>MHWFPPWARFDVLRFQRYADCLAISAALRRVNGDHREPARVPPPRGCFDAKTPRRKDLFSTFAPLRLGVNQQPYHCDDALQISEAVT</sequence>
<name>A0A2H3KP99_9CHLR</name>
<dbReference type="RefSeq" id="WP_245860387.1">
    <property type="nucleotide sequence ID" value="NZ_LYXE01000062.1"/>
</dbReference>
<reference evidence="1 2" key="1">
    <citation type="submission" date="2016-05" db="EMBL/GenBank/DDBJ databases">
        <authorList>
            <person name="Lavstsen T."/>
            <person name="Jespersen J.S."/>
        </authorList>
    </citation>
    <scope>NUCLEOTIDE SEQUENCE [LARGE SCALE GENOMIC DNA]</scope>
    <source>
        <strain evidence="1 2">B7-9</strain>
    </source>
</reference>
<proteinExistence type="predicted"/>
<evidence type="ECO:0000313" key="2">
    <source>
        <dbReference type="Proteomes" id="UP000220922"/>
    </source>
</evidence>